<protein>
    <submittedName>
        <fullName evidence="2">Uncharacterized protein</fullName>
    </submittedName>
</protein>
<evidence type="ECO:0000313" key="3">
    <source>
        <dbReference type="Proteomes" id="UP000500890"/>
    </source>
</evidence>
<organism evidence="2 3">
    <name type="scientific">Vagococcus coleopterorum</name>
    <dbReference type="NCBI Taxonomy" id="2714946"/>
    <lineage>
        <taxon>Bacteria</taxon>
        <taxon>Bacillati</taxon>
        <taxon>Bacillota</taxon>
        <taxon>Bacilli</taxon>
        <taxon>Lactobacillales</taxon>
        <taxon>Enterococcaceae</taxon>
        <taxon>Vagococcus</taxon>
    </lineage>
</organism>
<gene>
    <name evidence="2" type="ORF">G7081_04055</name>
</gene>
<reference evidence="2 3" key="1">
    <citation type="submission" date="2020-03" db="EMBL/GenBank/DDBJ databases">
        <title>Vagococcus sp. nov., isolated from beetles.</title>
        <authorList>
            <person name="Hyun D.-W."/>
            <person name="Bae J.-W."/>
        </authorList>
    </citation>
    <scope>NUCLEOTIDE SEQUENCE [LARGE SCALE GENOMIC DNA]</scope>
    <source>
        <strain evidence="2 3">HDW17A</strain>
    </source>
</reference>
<dbReference type="RefSeq" id="WP_166007640.1">
    <property type="nucleotide sequence ID" value="NZ_CP049886.1"/>
</dbReference>
<accession>A0A6G8AMV1</accession>
<name>A0A6G8AMV1_9ENTE</name>
<sequence length="103" mass="11329">MLGVESTSKGMLILFLMVAIIIGLVLEPVVTGICKGLARAINIPLKTAFVGYLILGFIVDILIFIGVDYLFTSVWLPTSAIVIFSMLGTLLEIILERTEKEWQ</sequence>
<keyword evidence="1" id="KW-1133">Transmembrane helix</keyword>
<keyword evidence="3" id="KW-1185">Reference proteome</keyword>
<dbReference type="KEGG" id="vah:G7081_04055"/>
<dbReference type="InterPro" id="IPR025912">
    <property type="entry name" value="YrvL"/>
</dbReference>
<keyword evidence="1" id="KW-0472">Membrane</keyword>
<dbReference type="AlphaFoldDB" id="A0A6G8AMV1"/>
<dbReference type="Pfam" id="PF14184">
    <property type="entry name" value="YrvL"/>
    <property type="match status" value="1"/>
</dbReference>
<proteinExistence type="predicted"/>
<feature type="transmembrane region" description="Helical" evidence="1">
    <location>
        <begin position="73"/>
        <end position="95"/>
    </location>
</feature>
<feature type="transmembrane region" description="Helical" evidence="1">
    <location>
        <begin position="12"/>
        <end position="37"/>
    </location>
</feature>
<evidence type="ECO:0000256" key="1">
    <source>
        <dbReference type="SAM" id="Phobius"/>
    </source>
</evidence>
<keyword evidence="1" id="KW-0812">Transmembrane</keyword>
<dbReference type="EMBL" id="CP049886">
    <property type="protein sequence ID" value="QIL46300.1"/>
    <property type="molecule type" value="Genomic_DNA"/>
</dbReference>
<feature type="transmembrane region" description="Helical" evidence="1">
    <location>
        <begin position="49"/>
        <end position="67"/>
    </location>
</feature>
<dbReference type="Proteomes" id="UP000500890">
    <property type="component" value="Chromosome"/>
</dbReference>
<evidence type="ECO:0000313" key="2">
    <source>
        <dbReference type="EMBL" id="QIL46300.1"/>
    </source>
</evidence>